<sequence>MPTNAVTLCEDGCPSGSLQEAISMRPANVALLVPGQTGDKSPRDDNCCGLQVNRTQIITAIGNIWNHDTVNNNSEDQFYKIHSKTKICKEKRALNMLNHFKRCTFLLPTFQTLDN</sequence>
<protein>
    <submittedName>
        <fullName evidence="1">Uncharacterized protein</fullName>
    </submittedName>
</protein>
<comment type="caution">
    <text evidence="1">The sequence shown here is derived from an EMBL/GenBank/DDBJ whole genome shotgun (WGS) entry which is preliminary data.</text>
</comment>
<evidence type="ECO:0000313" key="2">
    <source>
        <dbReference type="Proteomes" id="UP000886998"/>
    </source>
</evidence>
<dbReference type="Proteomes" id="UP000886998">
    <property type="component" value="Unassembled WGS sequence"/>
</dbReference>
<name>A0A8X6XZN7_9ARAC</name>
<dbReference type="EMBL" id="BMAV01013981">
    <property type="protein sequence ID" value="GFY61966.1"/>
    <property type="molecule type" value="Genomic_DNA"/>
</dbReference>
<keyword evidence="2" id="KW-1185">Reference proteome</keyword>
<gene>
    <name evidence="1" type="ORF">TNIN_146971</name>
</gene>
<evidence type="ECO:0000313" key="1">
    <source>
        <dbReference type="EMBL" id="GFY61966.1"/>
    </source>
</evidence>
<dbReference type="AlphaFoldDB" id="A0A8X6XZN7"/>
<proteinExistence type="predicted"/>
<organism evidence="1 2">
    <name type="scientific">Trichonephila inaurata madagascariensis</name>
    <dbReference type="NCBI Taxonomy" id="2747483"/>
    <lineage>
        <taxon>Eukaryota</taxon>
        <taxon>Metazoa</taxon>
        <taxon>Ecdysozoa</taxon>
        <taxon>Arthropoda</taxon>
        <taxon>Chelicerata</taxon>
        <taxon>Arachnida</taxon>
        <taxon>Araneae</taxon>
        <taxon>Araneomorphae</taxon>
        <taxon>Entelegynae</taxon>
        <taxon>Araneoidea</taxon>
        <taxon>Nephilidae</taxon>
        <taxon>Trichonephila</taxon>
        <taxon>Trichonephila inaurata</taxon>
    </lineage>
</organism>
<reference evidence="1" key="1">
    <citation type="submission" date="2020-08" db="EMBL/GenBank/DDBJ databases">
        <title>Multicomponent nature underlies the extraordinary mechanical properties of spider dragline silk.</title>
        <authorList>
            <person name="Kono N."/>
            <person name="Nakamura H."/>
            <person name="Mori M."/>
            <person name="Yoshida Y."/>
            <person name="Ohtoshi R."/>
            <person name="Malay A.D."/>
            <person name="Moran D.A.P."/>
            <person name="Tomita M."/>
            <person name="Numata K."/>
            <person name="Arakawa K."/>
        </authorList>
    </citation>
    <scope>NUCLEOTIDE SEQUENCE</scope>
</reference>
<accession>A0A8X6XZN7</accession>